<name>A0A432YXE1_9GAMM</name>
<dbReference type="Pfam" id="PF09356">
    <property type="entry name" value="Phage_BR0599"/>
    <property type="match status" value="1"/>
</dbReference>
<dbReference type="Pfam" id="PF09931">
    <property type="entry name" value="Phage_phiJL001_Gp84_N"/>
    <property type="match status" value="1"/>
</dbReference>
<evidence type="ECO:0000259" key="1">
    <source>
        <dbReference type="Pfam" id="PF09356"/>
    </source>
</evidence>
<organism evidence="2 3">
    <name type="scientific">Idiomarina piscisalsi</name>
    <dbReference type="NCBI Taxonomy" id="1096243"/>
    <lineage>
        <taxon>Bacteria</taxon>
        <taxon>Pseudomonadati</taxon>
        <taxon>Pseudomonadota</taxon>
        <taxon>Gammaproteobacteria</taxon>
        <taxon>Alteromonadales</taxon>
        <taxon>Idiomarinaceae</taxon>
        <taxon>Idiomarina</taxon>
    </lineage>
</organism>
<protein>
    <recommendedName>
        <fullName evidence="1">Bacteriophage phiJL001 Gp84 C-terminal domain-containing protein</fullName>
    </recommendedName>
</protein>
<comment type="caution">
    <text evidence="2">The sequence shown here is derived from an EMBL/GenBank/DDBJ whole genome shotgun (WGS) entry which is preliminary data.</text>
</comment>
<dbReference type="InterPro" id="IPR018964">
    <property type="entry name" value="Phage_phiJL001_Gp84_C"/>
</dbReference>
<dbReference type="AlphaFoldDB" id="A0A432YXE1"/>
<gene>
    <name evidence="2" type="ORF">CWI73_03775</name>
</gene>
<dbReference type="EMBL" id="PIQA01000001">
    <property type="protein sequence ID" value="RUO67985.1"/>
    <property type="molecule type" value="Genomic_DNA"/>
</dbReference>
<dbReference type="Proteomes" id="UP000288361">
    <property type="component" value="Unassembled WGS sequence"/>
</dbReference>
<accession>A0A432YXE1</accession>
<dbReference type="NCBIfam" id="TIGR02218">
    <property type="entry name" value="phg_TIGR02218"/>
    <property type="match status" value="1"/>
</dbReference>
<reference evidence="2 3" key="1">
    <citation type="journal article" date="2011" name="Front. Microbiol.">
        <title>Genomic signatures of strain selection and enhancement in Bacillus atrophaeus var. globigii, a historical biowarfare simulant.</title>
        <authorList>
            <person name="Gibbons H.S."/>
            <person name="Broomall S.M."/>
            <person name="McNew L.A."/>
            <person name="Daligault H."/>
            <person name="Chapman C."/>
            <person name="Bruce D."/>
            <person name="Karavis M."/>
            <person name="Krepps M."/>
            <person name="McGregor P.A."/>
            <person name="Hong C."/>
            <person name="Park K.H."/>
            <person name="Akmal A."/>
            <person name="Feldman A."/>
            <person name="Lin J.S."/>
            <person name="Chang W.E."/>
            <person name="Higgs B.W."/>
            <person name="Demirev P."/>
            <person name="Lindquist J."/>
            <person name="Liem A."/>
            <person name="Fochler E."/>
            <person name="Read T.D."/>
            <person name="Tapia R."/>
            <person name="Johnson S."/>
            <person name="Bishop-Lilly K.A."/>
            <person name="Detter C."/>
            <person name="Han C."/>
            <person name="Sozhamannan S."/>
            <person name="Rosenzweig C.N."/>
            <person name="Skowronski E.W."/>
        </authorList>
    </citation>
    <scope>NUCLEOTIDE SEQUENCE [LARGE SCALE GENOMIC DNA]</scope>
    <source>
        <strain evidence="2 3">TPS4-2</strain>
    </source>
</reference>
<dbReference type="InterPro" id="IPR011928">
    <property type="entry name" value="Phage_phiJL001_Gp84"/>
</dbReference>
<sequence length="283" mass="31756">MRQLSSKLQQHLESGVTELSLFWTFTLKTGEVYGFTDADYDIEHDEVLYRSAIGIAPTTYKAEGDGSVSNMDFSGLVEKDLIDPARILNGQFDNAEVRVFIAMRSDLNERIKLTRGTVGNFKVIDNKHFESEFRGFEQRLNSKFGDSYSYSCRATVFDSKCGLNADDHRASDFVGEIVSDIEFKPATLNHEPGYFDAGEITFTSGLNSGLKANVKRWNDGVIELVSNLPNQISVDDSFNILPGCPKTLNACKTKFGIDNHENFRGEPFIPGNKFYQSRVVPRQ</sequence>
<dbReference type="RefSeq" id="WP_126751611.1">
    <property type="nucleotide sequence ID" value="NZ_JBHUMT010000016.1"/>
</dbReference>
<evidence type="ECO:0000313" key="2">
    <source>
        <dbReference type="EMBL" id="RUO67985.1"/>
    </source>
</evidence>
<feature type="domain" description="Bacteriophage phiJL001 Gp84 C-terminal" evidence="1">
    <location>
        <begin position="193"/>
        <end position="272"/>
    </location>
</feature>
<evidence type="ECO:0000313" key="3">
    <source>
        <dbReference type="Proteomes" id="UP000288361"/>
    </source>
</evidence>
<proteinExistence type="predicted"/>